<evidence type="ECO:0000259" key="6">
    <source>
        <dbReference type="PROSITE" id="PS50035"/>
    </source>
</evidence>
<keyword evidence="8" id="KW-1185">Reference proteome</keyword>
<dbReference type="InterPro" id="IPR001736">
    <property type="entry name" value="PLipase_D/transphosphatidylase"/>
</dbReference>
<dbReference type="SUPFAM" id="SSF56024">
    <property type="entry name" value="Phospholipase D/nuclease"/>
    <property type="match status" value="2"/>
</dbReference>
<dbReference type="SMART" id="SM00155">
    <property type="entry name" value="PLDc"/>
    <property type="match status" value="2"/>
</dbReference>
<feature type="region of interest" description="Disordered" evidence="5">
    <location>
        <begin position="1"/>
        <end position="23"/>
    </location>
</feature>
<proteinExistence type="predicted"/>
<feature type="domain" description="PLD phosphodiesterase" evidence="6">
    <location>
        <begin position="205"/>
        <end position="232"/>
    </location>
</feature>
<evidence type="ECO:0000313" key="7">
    <source>
        <dbReference type="EMBL" id="MBC2776979.1"/>
    </source>
</evidence>
<dbReference type="Proteomes" id="UP000564378">
    <property type="component" value="Unassembled WGS sequence"/>
</dbReference>
<dbReference type="GO" id="GO:0004630">
    <property type="term" value="F:phospholipase D activity"/>
    <property type="evidence" value="ECO:0007669"/>
    <property type="project" value="UniProtKB-EC"/>
</dbReference>
<comment type="catalytic activity">
    <reaction evidence="1">
        <text>a 1,2-diacyl-sn-glycero-3-phosphocholine + H2O = a 1,2-diacyl-sn-glycero-3-phosphate + choline + H(+)</text>
        <dbReference type="Rhea" id="RHEA:14445"/>
        <dbReference type="ChEBI" id="CHEBI:15354"/>
        <dbReference type="ChEBI" id="CHEBI:15377"/>
        <dbReference type="ChEBI" id="CHEBI:15378"/>
        <dbReference type="ChEBI" id="CHEBI:57643"/>
        <dbReference type="ChEBI" id="CHEBI:58608"/>
        <dbReference type="EC" id="3.1.4.4"/>
    </reaction>
</comment>
<dbReference type="GO" id="GO:0009395">
    <property type="term" value="P:phospholipid catabolic process"/>
    <property type="evidence" value="ECO:0007669"/>
    <property type="project" value="TreeGrafter"/>
</dbReference>
<dbReference type="RefSeq" id="WP_185800226.1">
    <property type="nucleotide sequence ID" value="NZ_JACJVJ010000001.1"/>
</dbReference>
<evidence type="ECO:0000256" key="2">
    <source>
        <dbReference type="ARBA" id="ARBA00022737"/>
    </source>
</evidence>
<sequence length="570" mass="64115">MSGEEPFLQGATGGEPPFPPRSGCSVTPLIEAAEMYPRLEEAMLEAKESVWLGFRVFNPDTRLRADAARSQGLKRWSDLIAATVERGVEVRLLLSDFEPVMADRLHAGSWNSFRKIREVRDALPEAAQSRLQILVIQHEGEIGWGWRQMLRLALRWRLRRLIEKLLGRLGEEEHVFDVRPGLWRWLKWKGKRPHGWRPGPPPRLWPATYHQKCAVVDGRTAFVGGLDLDERRWDDSDHDRQADDTWHDLSARIEGRAAHDVARHFADLWNRELPRFAAIVAEWTGGAERTLNPDPLTEIASADFGDTREGQGAATVQLVRTRSRKSRALFATGPVAHIREIREAHRALIGSARRCLYIEAQFFRSKAAADWVIEALAAHPDLEVIVLIANVPEEIAFLGEGRNPAHRHGEYLQARALGRIARAGGPDRVGLFTLVRDRRANGEERDFEDSRGTAFGSGIIYIHAKLVVADTDACLLSSANINGRSFDWDTELGFLWTERAGSIGHFRGDLWNRVSDGALGADARLADWQQLAFANSNGAPGERKGFVVPYQLGRARRFGSPYFWIPDSLV</sequence>
<accession>A0A842HXF0</accession>
<keyword evidence="4" id="KW-0443">Lipid metabolism</keyword>
<dbReference type="Gene3D" id="3.30.870.10">
    <property type="entry name" value="Endonuclease Chain A"/>
    <property type="match status" value="2"/>
</dbReference>
<name>A0A842HXF0_9SPHN</name>
<protein>
    <recommendedName>
        <fullName evidence="6">PLD phosphodiesterase domain-containing protein</fullName>
    </recommendedName>
</protein>
<organism evidence="7 8">
    <name type="scientific">Parasphingopyxis marina</name>
    <dbReference type="NCBI Taxonomy" id="2761622"/>
    <lineage>
        <taxon>Bacteria</taxon>
        <taxon>Pseudomonadati</taxon>
        <taxon>Pseudomonadota</taxon>
        <taxon>Alphaproteobacteria</taxon>
        <taxon>Sphingomonadales</taxon>
        <taxon>Sphingomonadaceae</taxon>
        <taxon>Parasphingopyxis</taxon>
    </lineage>
</organism>
<evidence type="ECO:0000256" key="3">
    <source>
        <dbReference type="ARBA" id="ARBA00022801"/>
    </source>
</evidence>
<dbReference type="AlphaFoldDB" id="A0A842HXF0"/>
<dbReference type="EMBL" id="JACJVJ010000001">
    <property type="protein sequence ID" value="MBC2776979.1"/>
    <property type="molecule type" value="Genomic_DNA"/>
</dbReference>
<evidence type="ECO:0000256" key="4">
    <source>
        <dbReference type="ARBA" id="ARBA00023098"/>
    </source>
</evidence>
<keyword evidence="2" id="KW-0677">Repeat</keyword>
<dbReference type="Pfam" id="PF00614">
    <property type="entry name" value="PLDc"/>
    <property type="match status" value="1"/>
</dbReference>
<gene>
    <name evidence="7" type="ORF">H6P80_05020</name>
</gene>
<keyword evidence="3" id="KW-0378">Hydrolase</keyword>
<dbReference type="PANTHER" id="PTHR18896">
    <property type="entry name" value="PHOSPHOLIPASE D"/>
    <property type="match status" value="1"/>
</dbReference>
<feature type="domain" description="PLD phosphodiesterase" evidence="6">
    <location>
        <begin position="458"/>
        <end position="485"/>
    </location>
</feature>
<reference evidence="7 8" key="1">
    <citation type="submission" date="2020-08" db="EMBL/GenBank/DDBJ databases">
        <title>Draft genome sequence of Parasphingopyxis sp. GrpM-11.</title>
        <authorList>
            <person name="Oh J."/>
            <person name="Roh D.-H."/>
        </authorList>
    </citation>
    <scope>NUCLEOTIDE SEQUENCE [LARGE SCALE GENOMIC DNA]</scope>
    <source>
        <strain evidence="7 8">GrpM-11</strain>
    </source>
</reference>
<dbReference type="PROSITE" id="PS50035">
    <property type="entry name" value="PLD"/>
    <property type="match status" value="2"/>
</dbReference>
<evidence type="ECO:0000256" key="1">
    <source>
        <dbReference type="ARBA" id="ARBA00000798"/>
    </source>
</evidence>
<comment type="caution">
    <text evidence="7">The sequence shown here is derived from an EMBL/GenBank/DDBJ whole genome shotgun (WGS) entry which is preliminary data.</text>
</comment>
<evidence type="ECO:0000313" key="8">
    <source>
        <dbReference type="Proteomes" id="UP000564378"/>
    </source>
</evidence>
<dbReference type="PANTHER" id="PTHR18896:SF76">
    <property type="entry name" value="PHOSPHOLIPASE"/>
    <property type="match status" value="1"/>
</dbReference>
<evidence type="ECO:0000256" key="5">
    <source>
        <dbReference type="SAM" id="MobiDB-lite"/>
    </source>
</evidence>
<dbReference type="CDD" id="cd09105">
    <property type="entry name" value="PLDc_vPLD1_2_like_2"/>
    <property type="match status" value="1"/>
</dbReference>
<dbReference type="InterPro" id="IPR015679">
    <property type="entry name" value="PLipase_D_fam"/>
</dbReference>